<dbReference type="Proteomes" id="UP000295645">
    <property type="component" value="Unassembled WGS sequence"/>
</dbReference>
<dbReference type="InterPro" id="IPR011356">
    <property type="entry name" value="Leucine_aapep/pepB"/>
</dbReference>
<evidence type="ECO:0000256" key="2">
    <source>
        <dbReference type="ARBA" id="ARBA00000967"/>
    </source>
</evidence>
<dbReference type="OrthoDB" id="9809354at2"/>
<dbReference type="GO" id="GO:0070006">
    <property type="term" value="F:metalloaminopeptidase activity"/>
    <property type="evidence" value="ECO:0007669"/>
    <property type="project" value="InterPro"/>
</dbReference>
<evidence type="ECO:0000313" key="11">
    <source>
        <dbReference type="Proteomes" id="UP000295645"/>
    </source>
</evidence>
<dbReference type="AlphaFoldDB" id="A0A4R3YTC4"/>
<dbReference type="CDD" id="cd00433">
    <property type="entry name" value="Peptidase_M17"/>
    <property type="match status" value="1"/>
</dbReference>
<evidence type="ECO:0000256" key="8">
    <source>
        <dbReference type="HAMAP-Rule" id="MF_00181"/>
    </source>
</evidence>
<dbReference type="InterPro" id="IPR023042">
    <property type="entry name" value="Peptidase_M17_leu_NH2_pept"/>
</dbReference>
<dbReference type="GO" id="GO:0006508">
    <property type="term" value="P:proteolysis"/>
    <property type="evidence" value="ECO:0007669"/>
    <property type="project" value="UniProtKB-KW"/>
</dbReference>
<comment type="caution">
    <text evidence="10">The sequence shown here is derived from an EMBL/GenBank/DDBJ whole genome shotgun (WGS) entry which is preliminary data.</text>
</comment>
<dbReference type="RefSeq" id="WP_132141937.1">
    <property type="nucleotide sequence ID" value="NZ_SMCS01000002.1"/>
</dbReference>
<dbReference type="SUPFAM" id="SSF53187">
    <property type="entry name" value="Zn-dependent exopeptidases"/>
    <property type="match status" value="1"/>
</dbReference>
<dbReference type="PRINTS" id="PR00481">
    <property type="entry name" value="LAMNOPPTDASE"/>
</dbReference>
<evidence type="ECO:0000256" key="4">
    <source>
        <dbReference type="ARBA" id="ARBA00022438"/>
    </source>
</evidence>
<dbReference type="EC" id="3.4.11.10" evidence="8"/>
<feature type="binding site" evidence="8">
    <location>
        <position position="289"/>
    </location>
    <ligand>
        <name>Mn(2+)</name>
        <dbReference type="ChEBI" id="CHEBI:29035"/>
        <label>2</label>
    </ligand>
</feature>
<dbReference type="InterPro" id="IPR008283">
    <property type="entry name" value="Peptidase_M17_N"/>
</dbReference>
<keyword evidence="4 8" id="KW-0031">Aminopeptidase</keyword>
<dbReference type="NCBIfam" id="NF002077">
    <property type="entry name" value="PRK00913.2-4"/>
    <property type="match status" value="1"/>
</dbReference>
<keyword evidence="11" id="KW-1185">Reference proteome</keyword>
<feature type="binding site" evidence="8">
    <location>
        <position position="348"/>
    </location>
    <ligand>
        <name>Mn(2+)</name>
        <dbReference type="ChEBI" id="CHEBI:29035"/>
        <label>1</label>
    </ligand>
</feature>
<comment type="cofactor">
    <cofactor evidence="8">
        <name>Mn(2+)</name>
        <dbReference type="ChEBI" id="CHEBI:29035"/>
    </cofactor>
    <text evidence="8">Binds 2 manganese ions per subunit.</text>
</comment>
<dbReference type="InterPro" id="IPR000819">
    <property type="entry name" value="Peptidase_M17_C"/>
</dbReference>
<evidence type="ECO:0000313" key="10">
    <source>
        <dbReference type="EMBL" id="TCV95686.1"/>
    </source>
</evidence>
<dbReference type="EC" id="3.4.11.1" evidence="8"/>
<feature type="binding site" evidence="8">
    <location>
        <position position="271"/>
    </location>
    <ligand>
        <name>Mn(2+)</name>
        <dbReference type="ChEBI" id="CHEBI:29035"/>
        <label>2</label>
    </ligand>
</feature>
<comment type="catalytic activity">
    <reaction evidence="2 8">
        <text>Release of an N-terminal amino acid, preferentially leucine, but not glutamic or aspartic acids.</text>
        <dbReference type="EC" id="3.4.11.10"/>
    </reaction>
</comment>
<evidence type="ECO:0000256" key="5">
    <source>
        <dbReference type="ARBA" id="ARBA00022670"/>
    </source>
</evidence>
<feature type="binding site" evidence="8">
    <location>
        <position position="350"/>
    </location>
    <ligand>
        <name>Mn(2+)</name>
        <dbReference type="ChEBI" id="CHEBI:29035"/>
        <label>1</label>
    </ligand>
</feature>
<evidence type="ECO:0000259" key="9">
    <source>
        <dbReference type="PROSITE" id="PS00631"/>
    </source>
</evidence>
<feature type="active site" evidence="8">
    <location>
        <position position="352"/>
    </location>
</feature>
<sequence length="496" mass="52157">MTLQFSLGSIAPESAETAVAVVGVYENGILTSAAARVDTAANGAIKRLVESGDVTGKTGAVTTLLHPAGIAAKRVLVVGLGAQKSFDAARYQRVCLEAARAIGRLPVDEAVSWLAEIEVPGRDAAWRVRVAALATDHAAYRYTATFKPRDKAPPHELKSVTFVAPGEATAGLDQARAIAEGVRFARELGNLPPNICNPAYIADQASAFADANEGVTFEVLDQQAMEKEGFGSLLAVARGSANEPQLVILQWNGGQAGERPYAFVGKGITFDTGGVSLKPGPGMEEMKFDMCGAAGVLGAFVAAVRMKLPLNLVCVVPAVENMPDGASYRPGDVLTSLSGLTIEVLNTDAEGRLILCDALTYTGKRFEPHTIIDAATLTGACVVALGKHASGLMTKDEDLSAELLAAGESTLDRAWRLPLWDDYQSQLDSGFADVANIGGKYAGAITAGCFLARFTEGQRWAHLDIAGTAWDEGRKGMATGRPVPLLAQWLLDRCNG</sequence>
<comment type="catalytic activity">
    <reaction evidence="1 8">
        <text>Release of an N-terminal amino acid, Xaa-|-Yaa-, in which Xaa is preferably Leu, but may be other amino acids including Pro although not Arg or Lys, and Yaa may be Pro. Amino acid amides and methyl esters are also readily hydrolyzed, but rates on arylamides are exceedingly low.</text>
        <dbReference type="EC" id="3.4.11.1"/>
    </reaction>
</comment>
<name>A0A4R3YTC4_9GAMM</name>
<organism evidence="10 11">
    <name type="scientific">Luteibacter rhizovicinus</name>
    <dbReference type="NCBI Taxonomy" id="242606"/>
    <lineage>
        <taxon>Bacteria</taxon>
        <taxon>Pseudomonadati</taxon>
        <taxon>Pseudomonadota</taxon>
        <taxon>Gammaproteobacteria</taxon>
        <taxon>Lysobacterales</taxon>
        <taxon>Rhodanobacteraceae</taxon>
        <taxon>Luteibacter</taxon>
    </lineage>
</organism>
<feature type="domain" description="Cytosol aminopeptidase" evidence="9">
    <location>
        <begin position="346"/>
        <end position="353"/>
    </location>
</feature>
<keyword evidence="5 8" id="KW-0645">Protease</keyword>
<evidence type="ECO:0000256" key="6">
    <source>
        <dbReference type="ARBA" id="ARBA00022801"/>
    </source>
</evidence>
<dbReference type="NCBIfam" id="NF002073">
    <property type="entry name" value="PRK00913.1-2"/>
    <property type="match status" value="1"/>
</dbReference>
<accession>A0A4R3YTC4</accession>
<dbReference type="GO" id="GO:0005737">
    <property type="term" value="C:cytoplasm"/>
    <property type="evidence" value="ECO:0007669"/>
    <property type="project" value="UniProtKB-SubCell"/>
</dbReference>
<dbReference type="Gene3D" id="3.40.220.10">
    <property type="entry name" value="Leucine Aminopeptidase, subunit E, domain 1"/>
    <property type="match status" value="1"/>
</dbReference>
<gene>
    <name evidence="8" type="primary">pepA</name>
    <name evidence="10" type="ORF">EC912_10229</name>
</gene>
<feature type="binding site" evidence="8">
    <location>
        <position position="271"/>
    </location>
    <ligand>
        <name>Mn(2+)</name>
        <dbReference type="ChEBI" id="CHEBI:29035"/>
        <label>1</label>
    </ligand>
</feature>
<dbReference type="PANTHER" id="PTHR11963:SF23">
    <property type="entry name" value="CYTOSOL AMINOPEPTIDASE"/>
    <property type="match status" value="1"/>
</dbReference>
<keyword evidence="6 8" id="KW-0378">Hydrolase</keyword>
<keyword evidence="7 8" id="KW-0464">Manganese</keyword>
<dbReference type="SUPFAM" id="SSF52949">
    <property type="entry name" value="Macro domain-like"/>
    <property type="match status" value="1"/>
</dbReference>
<dbReference type="Pfam" id="PF02789">
    <property type="entry name" value="Peptidase_M17_N"/>
    <property type="match status" value="1"/>
</dbReference>
<comment type="subcellular location">
    <subcellularLocation>
        <location evidence="8">Cytoplasm</location>
    </subcellularLocation>
</comment>
<dbReference type="Gene3D" id="3.40.630.10">
    <property type="entry name" value="Zn peptidases"/>
    <property type="match status" value="1"/>
</dbReference>
<dbReference type="InterPro" id="IPR043472">
    <property type="entry name" value="Macro_dom-like"/>
</dbReference>
<feature type="binding site" evidence="8">
    <location>
        <position position="266"/>
    </location>
    <ligand>
        <name>Mn(2+)</name>
        <dbReference type="ChEBI" id="CHEBI:29035"/>
        <label>2</label>
    </ligand>
</feature>
<feature type="binding site" evidence="8">
    <location>
        <position position="350"/>
    </location>
    <ligand>
        <name>Mn(2+)</name>
        <dbReference type="ChEBI" id="CHEBI:29035"/>
        <label>2</label>
    </ligand>
</feature>
<dbReference type="PANTHER" id="PTHR11963">
    <property type="entry name" value="LEUCINE AMINOPEPTIDASE-RELATED"/>
    <property type="match status" value="1"/>
</dbReference>
<dbReference type="GO" id="GO:0030145">
    <property type="term" value="F:manganese ion binding"/>
    <property type="evidence" value="ECO:0007669"/>
    <property type="project" value="UniProtKB-UniRule"/>
</dbReference>
<evidence type="ECO:0000256" key="1">
    <source>
        <dbReference type="ARBA" id="ARBA00000135"/>
    </source>
</evidence>
<comment type="function">
    <text evidence="8">Presumably involved in the processing and regular turnover of intracellular proteins. Catalyzes the removal of unsubstituted N-terminal amino acids from various peptides.</text>
</comment>
<feature type="active site" evidence="8">
    <location>
        <position position="278"/>
    </location>
</feature>
<dbReference type="EMBL" id="SMCS01000002">
    <property type="protein sequence ID" value="TCV95686.1"/>
    <property type="molecule type" value="Genomic_DNA"/>
</dbReference>
<comment type="similarity">
    <text evidence="3 8">Belongs to the peptidase M17 family.</text>
</comment>
<protein>
    <recommendedName>
        <fullName evidence="8">Probable cytosol aminopeptidase</fullName>
        <ecNumber evidence="8">3.4.11.1</ecNumber>
    </recommendedName>
    <alternativeName>
        <fullName evidence="8">Leucine aminopeptidase</fullName>
        <shortName evidence="8">LAP</shortName>
        <ecNumber evidence="8">3.4.11.10</ecNumber>
    </alternativeName>
    <alternativeName>
        <fullName evidence="8">Leucyl aminopeptidase</fullName>
    </alternativeName>
</protein>
<dbReference type="PROSITE" id="PS00631">
    <property type="entry name" value="CYTOSOL_AP"/>
    <property type="match status" value="1"/>
</dbReference>
<proteinExistence type="inferred from homology"/>
<evidence type="ECO:0000256" key="3">
    <source>
        <dbReference type="ARBA" id="ARBA00009528"/>
    </source>
</evidence>
<dbReference type="HAMAP" id="MF_00181">
    <property type="entry name" value="Cytosol_peptidase_M17"/>
    <property type="match status" value="1"/>
</dbReference>
<keyword evidence="8" id="KW-0963">Cytoplasm</keyword>
<keyword evidence="8" id="KW-0479">Metal-binding</keyword>
<dbReference type="NCBIfam" id="NF002074">
    <property type="entry name" value="PRK00913.1-4"/>
    <property type="match status" value="1"/>
</dbReference>
<reference evidence="10 11" key="1">
    <citation type="submission" date="2019-03" db="EMBL/GenBank/DDBJ databases">
        <title>Above-ground endophytic microbial communities from plants in different locations in the United States.</title>
        <authorList>
            <person name="Frank C."/>
        </authorList>
    </citation>
    <scope>NUCLEOTIDE SEQUENCE [LARGE SCALE GENOMIC DNA]</scope>
    <source>
        <strain evidence="10 11">LP_13_YM</strain>
    </source>
</reference>
<dbReference type="Pfam" id="PF00883">
    <property type="entry name" value="Peptidase_M17"/>
    <property type="match status" value="1"/>
</dbReference>
<evidence type="ECO:0000256" key="7">
    <source>
        <dbReference type="ARBA" id="ARBA00023211"/>
    </source>
</evidence>